<keyword evidence="3 6" id="KW-1133">Transmembrane helix</keyword>
<sequence>MTDATAAQDYPAACPRNTQWYRCSNGFAGCCSVDVCTSGSCPDKPQDPDDSSSSSSAAKSSSTRQSSSSTTSTLATSASSVMSSDDSTSSPASATTTSEVFISKASPSSTPKPTSSPSPPSSSSTPPTSSSPSRMSDSGVTTTISNDSTVTVTRHTTITQELPSTTTDPSASSTINATQDTITSSSFETPSPTAPSATAPAKQPSSGINTGIVVGIAVGGAFAVALIAVLIWVWRSRRRRNHEVKEVERENGNESLLVDKARLHESIFGRRPSRRRGSTTLPKHPTPHQASGQGYGYDPFAPFGGRTDRPARTSPPPPPNTFEMDGRGLQVIELPDTAVTTGHAVAVDGSQRQETRSARAVKHHPSHDLRATLNHLPPRENGRPTYINQWNQFKGLVRETDNK</sequence>
<protein>
    <submittedName>
        <fullName evidence="7">Uncharacterized protein</fullName>
    </submittedName>
</protein>
<evidence type="ECO:0000256" key="6">
    <source>
        <dbReference type="SAM" id="Phobius"/>
    </source>
</evidence>
<feature type="region of interest" description="Disordered" evidence="5">
    <location>
        <begin position="349"/>
        <end position="382"/>
    </location>
</feature>
<reference evidence="7 8" key="1">
    <citation type="journal article" date="2016" name="Genome Biol. Evol.">
        <title>Divergent and convergent evolution of fungal pathogenicity.</title>
        <authorList>
            <person name="Shang Y."/>
            <person name="Xiao G."/>
            <person name="Zheng P."/>
            <person name="Cen K."/>
            <person name="Zhan S."/>
            <person name="Wang C."/>
        </authorList>
    </citation>
    <scope>NUCLEOTIDE SEQUENCE [LARGE SCALE GENOMIC DNA]</scope>
    <source>
        <strain evidence="7 8">RCEF 1005</strain>
    </source>
</reference>
<evidence type="ECO:0000313" key="7">
    <source>
        <dbReference type="EMBL" id="OAA80618.1"/>
    </source>
</evidence>
<feature type="compositionally biased region" description="Low complexity" evidence="5">
    <location>
        <begin position="181"/>
        <end position="205"/>
    </location>
</feature>
<feature type="region of interest" description="Disordered" evidence="5">
    <location>
        <begin position="39"/>
        <end position="205"/>
    </location>
</feature>
<feature type="compositionally biased region" description="Low complexity" evidence="5">
    <location>
        <begin position="149"/>
        <end position="174"/>
    </location>
</feature>
<proteinExistence type="predicted"/>
<dbReference type="PANTHER" id="PTHR15549">
    <property type="entry name" value="PAIRED IMMUNOGLOBULIN-LIKE TYPE 2 RECEPTOR"/>
    <property type="match status" value="1"/>
</dbReference>
<feature type="compositionally biased region" description="Low complexity" evidence="5">
    <location>
        <begin position="51"/>
        <end position="98"/>
    </location>
</feature>
<evidence type="ECO:0000313" key="8">
    <source>
        <dbReference type="Proteomes" id="UP000076881"/>
    </source>
</evidence>
<evidence type="ECO:0000256" key="3">
    <source>
        <dbReference type="ARBA" id="ARBA00022989"/>
    </source>
</evidence>
<name>A0A162KVY8_CORDF</name>
<gene>
    <name evidence="7" type="ORF">LEL_00163</name>
</gene>
<dbReference type="EMBL" id="AZHF01000001">
    <property type="protein sequence ID" value="OAA80618.1"/>
    <property type="molecule type" value="Genomic_DNA"/>
</dbReference>
<dbReference type="Proteomes" id="UP000076881">
    <property type="component" value="Unassembled WGS sequence"/>
</dbReference>
<dbReference type="CDD" id="cd21699">
    <property type="entry name" value="JMTM_APP_like"/>
    <property type="match status" value="1"/>
</dbReference>
<evidence type="ECO:0000256" key="4">
    <source>
        <dbReference type="ARBA" id="ARBA00023136"/>
    </source>
</evidence>
<feature type="compositionally biased region" description="Low complexity" evidence="5">
    <location>
        <begin position="121"/>
        <end position="133"/>
    </location>
</feature>
<comment type="caution">
    <text evidence="7">The sequence shown here is derived from an EMBL/GenBank/DDBJ whole genome shotgun (WGS) entry which is preliminary data.</text>
</comment>
<dbReference type="OrthoDB" id="5431298at2759"/>
<feature type="region of interest" description="Disordered" evidence="5">
    <location>
        <begin position="269"/>
        <end position="323"/>
    </location>
</feature>
<evidence type="ECO:0000256" key="2">
    <source>
        <dbReference type="ARBA" id="ARBA00022692"/>
    </source>
</evidence>
<dbReference type="GO" id="GO:0071944">
    <property type="term" value="C:cell periphery"/>
    <property type="evidence" value="ECO:0007669"/>
    <property type="project" value="UniProtKB-ARBA"/>
</dbReference>
<dbReference type="AlphaFoldDB" id="A0A162KVY8"/>
<evidence type="ECO:0000256" key="5">
    <source>
        <dbReference type="SAM" id="MobiDB-lite"/>
    </source>
</evidence>
<feature type="transmembrane region" description="Helical" evidence="6">
    <location>
        <begin position="212"/>
        <end position="234"/>
    </location>
</feature>
<accession>A0A162KVY8</accession>
<feature type="compositionally biased region" description="Polar residues" evidence="5">
    <location>
        <begin position="134"/>
        <end position="148"/>
    </location>
</feature>
<keyword evidence="2 6" id="KW-0812">Transmembrane</keyword>
<keyword evidence="8" id="KW-1185">Reference proteome</keyword>
<organism evidence="7 8">
    <name type="scientific">Akanthomyces lecanii RCEF 1005</name>
    <dbReference type="NCBI Taxonomy" id="1081108"/>
    <lineage>
        <taxon>Eukaryota</taxon>
        <taxon>Fungi</taxon>
        <taxon>Dikarya</taxon>
        <taxon>Ascomycota</taxon>
        <taxon>Pezizomycotina</taxon>
        <taxon>Sordariomycetes</taxon>
        <taxon>Hypocreomycetidae</taxon>
        <taxon>Hypocreales</taxon>
        <taxon>Cordycipitaceae</taxon>
        <taxon>Akanthomyces</taxon>
        <taxon>Cordyceps confragosa</taxon>
    </lineage>
</organism>
<dbReference type="GO" id="GO:0016020">
    <property type="term" value="C:membrane"/>
    <property type="evidence" value="ECO:0007669"/>
    <property type="project" value="UniProtKB-SubCell"/>
</dbReference>
<dbReference type="InterPro" id="IPR051694">
    <property type="entry name" value="Immunoregulatory_rcpt-like"/>
</dbReference>
<dbReference type="STRING" id="1081108.A0A162KVY8"/>
<evidence type="ECO:0000256" key="1">
    <source>
        <dbReference type="ARBA" id="ARBA00004167"/>
    </source>
</evidence>
<comment type="subcellular location">
    <subcellularLocation>
        <location evidence="1">Membrane</location>
        <topology evidence="1">Single-pass membrane protein</topology>
    </subcellularLocation>
</comment>
<keyword evidence="4 6" id="KW-0472">Membrane</keyword>